<evidence type="ECO:0000256" key="5">
    <source>
        <dbReference type="ARBA" id="ARBA00022496"/>
    </source>
</evidence>
<keyword evidence="5" id="KW-0410">Iron transport</keyword>
<dbReference type="FunFam" id="3.40.50.300:FF:000134">
    <property type="entry name" value="Iron-enterobactin ABC transporter ATP-binding protein"/>
    <property type="match status" value="1"/>
</dbReference>
<dbReference type="CDD" id="cd03214">
    <property type="entry name" value="ABC_Iron-Siderophores_B12_Hemin"/>
    <property type="match status" value="1"/>
</dbReference>
<evidence type="ECO:0000259" key="11">
    <source>
        <dbReference type="PROSITE" id="PS50893"/>
    </source>
</evidence>
<dbReference type="PANTHER" id="PTHR42771:SF2">
    <property type="entry name" value="IRON(3+)-HYDROXAMATE IMPORT ATP-BINDING PROTEIN FHUC"/>
    <property type="match status" value="1"/>
</dbReference>
<evidence type="ECO:0000256" key="9">
    <source>
        <dbReference type="ARBA" id="ARBA00023065"/>
    </source>
</evidence>
<evidence type="ECO:0000313" key="12">
    <source>
        <dbReference type="EMBL" id="RUR30260.1"/>
    </source>
</evidence>
<organism evidence="12 13">
    <name type="scientific">Vreelandella andesensis</name>
    <dbReference type="NCBI Taxonomy" id="447567"/>
    <lineage>
        <taxon>Bacteria</taxon>
        <taxon>Pseudomonadati</taxon>
        <taxon>Pseudomonadota</taxon>
        <taxon>Gammaproteobacteria</taxon>
        <taxon>Oceanospirillales</taxon>
        <taxon>Halomonadaceae</taxon>
        <taxon>Vreelandella</taxon>
    </lineage>
</organism>
<accession>A0A3S0Y215</accession>
<gene>
    <name evidence="12" type="ORF">ELY33_10640</name>
</gene>
<keyword evidence="4" id="KW-1003">Cell membrane</keyword>
<proteinExistence type="inferred from homology"/>
<keyword evidence="7 12" id="KW-0067">ATP-binding</keyword>
<dbReference type="InterPro" id="IPR051535">
    <property type="entry name" value="Siderophore_ABC-ATPase"/>
</dbReference>
<dbReference type="SMART" id="SM00382">
    <property type="entry name" value="AAA"/>
    <property type="match status" value="1"/>
</dbReference>
<evidence type="ECO:0000256" key="8">
    <source>
        <dbReference type="ARBA" id="ARBA00023004"/>
    </source>
</evidence>
<dbReference type="Gene3D" id="3.40.50.300">
    <property type="entry name" value="P-loop containing nucleotide triphosphate hydrolases"/>
    <property type="match status" value="1"/>
</dbReference>
<reference evidence="12 13" key="1">
    <citation type="submission" date="2018-12" db="EMBL/GenBank/DDBJ databases">
        <title>three novel Halomonas strain isolated from plants.</title>
        <authorList>
            <person name="Sun C."/>
        </authorList>
    </citation>
    <scope>NUCLEOTIDE SEQUENCE [LARGE SCALE GENOMIC DNA]</scope>
    <source>
        <strain evidence="12 13">DSM 19434</strain>
    </source>
</reference>
<evidence type="ECO:0000256" key="1">
    <source>
        <dbReference type="ARBA" id="ARBA00004202"/>
    </source>
</evidence>
<dbReference type="GO" id="GO:0005886">
    <property type="term" value="C:plasma membrane"/>
    <property type="evidence" value="ECO:0007669"/>
    <property type="project" value="UniProtKB-SubCell"/>
</dbReference>
<dbReference type="EMBL" id="RZHG01000019">
    <property type="protein sequence ID" value="RUR30260.1"/>
    <property type="molecule type" value="Genomic_DNA"/>
</dbReference>
<protein>
    <submittedName>
        <fullName evidence="12">ATP-binding cassette domain-containing protein</fullName>
    </submittedName>
</protein>
<dbReference type="OrthoDB" id="6461291at2"/>
<keyword evidence="8" id="KW-0408">Iron</keyword>
<dbReference type="InterPro" id="IPR027417">
    <property type="entry name" value="P-loop_NTPase"/>
</dbReference>
<evidence type="ECO:0000256" key="7">
    <source>
        <dbReference type="ARBA" id="ARBA00022840"/>
    </source>
</evidence>
<dbReference type="Proteomes" id="UP000287336">
    <property type="component" value="Unassembled WGS sequence"/>
</dbReference>
<keyword evidence="3" id="KW-0813">Transport</keyword>
<keyword evidence="6" id="KW-0547">Nucleotide-binding</keyword>
<sequence length="255" mass="28210">MFEVNAAGFQVADKVLLHATTTTFLPGQVCGLIGHNGSGKSTLLKLLARQRHASQGDICFAKRPISDWGQREFARQVAYLPQHLPPTEHLTGRELVAMGRYPWHGLLGRHTAKDREAVERALALTHTEALADRLVDTLSGGERQRIWLAMLLAQGSQFLLLDEPLAALDIAHQVDVLALIQRLSYELDLGVIIVLHDINMAARYCDRLVALHSGRLLADDTPAQLMQRETLHAIYGLDMRIVPHPTSEHPIAVVA</sequence>
<dbReference type="AlphaFoldDB" id="A0A3S0Y215"/>
<evidence type="ECO:0000256" key="3">
    <source>
        <dbReference type="ARBA" id="ARBA00022448"/>
    </source>
</evidence>
<dbReference type="GO" id="GO:0006826">
    <property type="term" value="P:iron ion transport"/>
    <property type="evidence" value="ECO:0007669"/>
    <property type="project" value="UniProtKB-KW"/>
</dbReference>
<dbReference type="Pfam" id="PF00005">
    <property type="entry name" value="ABC_tran"/>
    <property type="match status" value="1"/>
</dbReference>
<dbReference type="GO" id="GO:0005524">
    <property type="term" value="F:ATP binding"/>
    <property type="evidence" value="ECO:0007669"/>
    <property type="project" value="UniProtKB-KW"/>
</dbReference>
<keyword evidence="13" id="KW-1185">Reference proteome</keyword>
<keyword evidence="9" id="KW-0406">Ion transport</keyword>
<dbReference type="SUPFAM" id="SSF52540">
    <property type="entry name" value="P-loop containing nucleoside triphosphate hydrolases"/>
    <property type="match status" value="1"/>
</dbReference>
<comment type="subcellular location">
    <subcellularLocation>
        <location evidence="1">Cell membrane</location>
        <topology evidence="1">Peripheral membrane protein</topology>
    </subcellularLocation>
</comment>
<dbReference type="InterPro" id="IPR003439">
    <property type="entry name" value="ABC_transporter-like_ATP-bd"/>
</dbReference>
<keyword evidence="10" id="KW-0472">Membrane</keyword>
<dbReference type="InterPro" id="IPR003593">
    <property type="entry name" value="AAA+_ATPase"/>
</dbReference>
<comment type="similarity">
    <text evidence="2">Belongs to the ABC transporter superfamily.</text>
</comment>
<name>A0A3S0Y215_9GAMM</name>
<dbReference type="GO" id="GO:0016887">
    <property type="term" value="F:ATP hydrolysis activity"/>
    <property type="evidence" value="ECO:0007669"/>
    <property type="project" value="InterPro"/>
</dbReference>
<feature type="domain" description="ABC transporter" evidence="11">
    <location>
        <begin position="2"/>
        <end position="238"/>
    </location>
</feature>
<evidence type="ECO:0000256" key="10">
    <source>
        <dbReference type="ARBA" id="ARBA00023136"/>
    </source>
</evidence>
<dbReference type="InterPro" id="IPR017871">
    <property type="entry name" value="ABC_transporter-like_CS"/>
</dbReference>
<evidence type="ECO:0000256" key="6">
    <source>
        <dbReference type="ARBA" id="ARBA00022741"/>
    </source>
</evidence>
<evidence type="ECO:0000313" key="13">
    <source>
        <dbReference type="Proteomes" id="UP000287336"/>
    </source>
</evidence>
<evidence type="ECO:0000256" key="2">
    <source>
        <dbReference type="ARBA" id="ARBA00005417"/>
    </source>
</evidence>
<evidence type="ECO:0000256" key="4">
    <source>
        <dbReference type="ARBA" id="ARBA00022475"/>
    </source>
</evidence>
<dbReference type="PROSITE" id="PS00211">
    <property type="entry name" value="ABC_TRANSPORTER_1"/>
    <property type="match status" value="1"/>
</dbReference>
<dbReference type="RefSeq" id="WP_126947816.1">
    <property type="nucleotide sequence ID" value="NZ_RZHG01000019.1"/>
</dbReference>
<dbReference type="PANTHER" id="PTHR42771">
    <property type="entry name" value="IRON(3+)-HYDROXAMATE IMPORT ATP-BINDING PROTEIN FHUC"/>
    <property type="match status" value="1"/>
</dbReference>
<dbReference type="PROSITE" id="PS50893">
    <property type="entry name" value="ABC_TRANSPORTER_2"/>
    <property type="match status" value="1"/>
</dbReference>
<comment type="caution">
    <text evidence="12">The sequence shown here is derived from an EMBL/GenBank/DDBJ whole genome shotgun (WGS) entry which is preliminary data.</text>
</comment>